<dbReference type="AlphaFoldDB" id="A0A1F5NT32"/>
<dbReference type="Proteomes" id="UP000177912">
    <property type="component" value="Unassembled WGS sequence"/>
</dbReference>
<dbReference type="EMBL" id="MFEI01000019">
    <property type="protein sequence ID" value="OGE80845.1"/>
    <property type="molecule type" value="Genomic_DNA"/>
</dbReference>
<keyword evidence="2" id="KW-0472">Membrane</keyword>
<protein>
    <recommendedName>
        <fullName evidence="5">DUF4352 domain-containing protein</fullName>
    </recommendedName>
</protein>
<organism evidence="3 4">
    <name type="scientific">Candidatus Doudnabacteria bacterium RIFCSPHIGHO2_01_FULL_43_23</name>
    <dbReference type="NCBI Taxonomy" id="1817822"/>
    <lineage>
        <taxon>Bacteria</taxon>
        <taxon>Candidatus Doudnaibacteriota</taxon>
    </lineage>
</organism>
<evidence type="ECO:0000256" key="2">
    <source>
        <dbReference type="SAM" id="Phobius"/>
    </source>
</evidence>
<dbReference type="Gene3D" id="2.60.40.1240">
    <property type="match status" value="1"/>
</dbReference>
<keyword evidence="2" id="KW-0812">Transmembrane</keyword>
<dbReference type="InterPro" id="IPR029050">
    <property type="entry name" value="Immunoprotect_excell_Ig-like"/>
</dbReference>
<proteinExistence type="predicted"/>
<comment type="caution">
    <text evidence="3">The sequence shown here is derived from an EMBL/GenBank/DDBJ whole genome shotgun (WGS) entry which is preliminary data.</text>
</comment>
<keyword evidence="2" id="KW-1133">Transmembrane helix</keyword>
<feature type="transmembrane region" description="Helical" evidence="2">
    <location>
        <begin position="20"/>
        <end position="41"/>
    </location>
</feature>
<sequence>MNKFIQNLQNQPYEKRVRYLWLGTIAAGVIVVIAWGSLTALNLKNKEARKIENDAVLQDLQKNYEVAIDEFAKAREDLKKQFSQLEIPAEDERELLKLDSTALSNDKTKIAVNFTLENPTLDVLNVFTANHANVVLVDGVDQYSPEKVMTKSPEYIFPGKILSKQKISGYMVFPIPQNSTVTLNINNMFFESIPNETFTETLTIDLNSEVKGVITRPLPRQ</sequence>
<evidence type="ECO:0000313" key="3">
    <source>
        <dbReference type="EMBL" id="OGE80845.1"/>
    </source>
</evidence>
<evidence type="ECO:0008006" key="5">
    <source>
        <dbReference type="Google" id="ProtNLM"/>
    </source>
</evidence>
<evidence type="ECO:0000313" key="4">
    <source>
        <dbReference type="Proteomes" id="UP000177912"/>
    </source>
</evidence>
<keyword evidence="1" id="KW-0732">Signal</keyword>
<dbReference type="STRING" id="1817822.A2826_01900"/>
<accession>A0A1F5NT32</accession>
<reference evidence="3 4" key="1">
    <citation type="journal article" date="2016" name="Nat. Commun.">
        <title>Thousands of microbial genomes shed light on interconnected biogeochemical processes in an aquifer system.</title>
        <authorList>
            <person name="Anantharaman K."/>
            <person name="Brown C.T."/>
            <person name="Hug L.A."/>
            <person name="Sharon I."/>
            <person name="Castelle C.J."/>
            <person name="Probst A.J."/>
            <person name="Thomas B.C."/>
            <person name="Singh A."/>
            <person name="Wilkins M.J."/>
            <person name="Karaoz U."/>
            <person name="Brodie E.L."/>
            <person name="Williams K.H."/>
            <person name="Hubbard S.S."/>
            <person name="Banfield J.F."/>
        </authorList>
    </citation>
    <scope>NUCLEOTIDE SEQUENCE [LARGE SCALE GENOMIC DNA]</scope>
</reference>
<name>A0A1F5NT32_9BACT</name>
<evidence type="ECO:0000256" key="1">
    <source>
        <dbReference type="ARBA" id="ARBA00022729"/>
    </source>
</evidence>
<gene>
    <name evidence="3" type="ORF">A2826_01900</name>
</gene>